<dbReference type="SMART" id="SM00530">
    <property type="entry name" value="HTH_XRE"/>
    <property type="match status" value="1"/>
</dbReference>
<dbReference type="InterPro" id="IPR010982">
    <property type="entry name" value="Lambda_DNA-bd_dom_sf"/>
</dbReference>
<dbReference type="SUPFAM" id="SSF143880">
    <property type="entry name" value="NE0471 N-terminal domain-like"/>
    <property type="match status" value="1"/>
</dbReference>
<evidence type="ECO:0000313" key="2">
    <source>
        <dbReference type="EMBL" id="MDI9860183.1"/>
    </source>
</evidence>
<comment type="caution">
    <text evidence="2">The sequence shown here is derived from an EMBL/GenBank/DDBJ whole genome shotgun (WGS) entry which is preliminary data.</text>
</comment>
<accession>A0ABT6Y9C1</accession>
<dbReference type="Gene3D" id="1.10.260.40">
    <property type="entry name" value="lambda repressor-like DNA-binding domains"/>
    <property type="match status" value="1"/>
</dbReference>
<protein>
    <submittedName>
        <fullName evidence="2">Helix-turn-helix transcriptional regulator</fullName>
    </submittedName>
</protein>
<dbReference type="Proteomes" id="UP001236507">
    <property type="component" value="Unassembled WGS sequence"/>
</dbReference>
<keyword evidence="3" id="KW-1185">Reference proteome</keyword>
<dbReference type="Gene3D" id="3.30.2020.10">
    <property type="entry name" value="NE0471-like N-terminal domain"/>
    <property type="match status" value="1"/>
</dbReference>
<feature type="domain" description="HTH cro/C1-type" evidence="1">
    <location>
        <begin position="113"/>
        <end position="156"/>
    </location>
</feature>
<organism evidence="2 3">
    <name type="scientific">Flectobacillus roseus</name>
    <dbReference type="NCBI Taxonomy" id="502259"/>
    <lineage>
        <taxon>Bacteria</taxon>
        <taxon>Pseudomonadati</taxon>
        <taxon>Bacteroidota</taxon>
        <taxon>Cytophagia</taxon>
        <taxon>Cytophagales</taxon>
        <taxon>Flectobacillaceae</taxon>
        <taxon>Flectobacillus</taxon>
    </lineage>
</organism>
<dbReference type="RefSeq" id="WP_283344973.1">
    <property type="nucleotide sequence ID" value="NZ_JASHIF010000010.1"/>
</dbReference>
<dbReference type="InterPro" id="IPR001387">
    <property type="entry name" value="Cro/C1-type_HTH"/>
</dbReference>
<gene>
    <name evidence="2" type="ORF">QM524_13265</name>
</gene>
<name>A0ABT6Y9C1_9BACT</name>
<dbReference type="Pfam" id="PF01381">
    <property type="entry name" value="HTH_3"/>
    <property type="match status" value="1"/>
</dbReference>
<proteinExistence type="predicted"/>
<dbReference type="SUPFAM" id="SSF47413">
    <property type="entry name" value="lambda repressor-like DNA-binding domains"/>
    <property type="match status" value="1"/>
</dbReference>
<dbReference type="PROSITE" id="PS50943">
    <property type="entry name" value="HTH_CROC1"/>
    <property type="match status" value="1"/>
</dbReference>
<reference evidence="2 3" key="1">
    <citation type="submission" date="2023-05" db="EMBL/GenBank/DDBJ databases">
        <title>Novel species of genus Flectobacillus isolated from stream in China.</title>
        <authorList>
            <person name="Lu H."/>
        </authorList>
    </citation>
    <scope>NUCLEOTIDE SEQUENCE [LARGE SCALE GENOMIC DNA]</scope>
    <source>
        <strain evidence="2 3">KCTC 42575</strain>
    </source>
</reference>
<dbReference type="InterPro" id="IPR036782">
    <property type="entry name" value="NE0471-like_N"/>
</dbReference>
<sequence length="174" mass="19848">MNKLPRITKIVSVEPYKITVIWTTAEIRVIDFEPFFQQWNKNANAHLLALKDWEVFKHVAVNESKTLEWLNHTSVVNFRNKRIEVPTSLDPDVLYEQSHFIKNIDTIPVGVMLKEAREKAGLSQAEVALSAGTTRNYISRIENGKSDIQLETLHKIVALGLGKELKVEVVDTNL</sequence>
<evidence type="ECO:0000259" key="1">
    <source>
        <dbReference type="PROSITE" id="PS50943"/>
    </source>
</evidence>
<evidence type="ECO:0000313" key="3">
    <source>
        <dbReference type="Proteomes" id="UP001236507"/>
    </source>
</evidence>
<dbReference type="CDD" id="cd00093">
    <property type="entry name" value="HTH_XRE"/>
    <property type="match status" value="1"/>
</dbReference>
<dbReference type="EMBL" id="JASHIF010000010">
    <property type="protein sequence ID" value="MDI9860183.1"/>
    <property type="molecule type" value="Genomic_DNA"/>
</dbReference>